<dbReference type="InterPro" id="IPR050428">
    <property type="entry name" value="TCS_sensor_his_kinase"/>
</dbReference>
<name>A0A1H3XBE5_9GAMM</name>
<dbReference type="PANTHER" id="PTHR45436">
    <property type="entry name" value="SENSOR HISTIDINE KINASE YKOH"/>
    <property type="match status" value="1"/>
</dbReference>
<dbReference type="SUPFAM" id="SSF55874">
    <property type="entry name" value="ATPase domain of HSP90 chaperone/DNA topoisomerase II/histidine kinase"/>
    <property type="match status" value="1"/>
</dbReference>
<dbReference type="InterPro" id="IPR036890">
    <property type="entry name" value="HATPase_C_sf"/>
</dbReference>
<evidence type="ECO:0000256" key="9">
    <source>
        <dbReference type="ARBA" id="ARBA00022840"/>
    </source>
</evidence>
<protein>
    <recommendedName>
        <fullName evidence="3">histidine kinase</fullName>
        <ecNumber evidence="3">2.7.13.3</ecNumber>
    </recommendedName>
</protein>
<dbReference type="GO" id="GO:0000155">
    <property type="term" value="F:phosphorelay sensor kinase activity"/>
    <property type="evidence" value="ECO:0007669"/>
    <property type="project" value="InterPro"/>
</dbReference>
<dbReference type="Pfam" id="PF02518">
    <property type="entry name" value="HATPase_c"/>
    <property type="match status" value="1"/>
</dbReference>
<evidence type="ECO:0000256" key="1">
    <source>
        <dbReference type="ARBA" id="ARBA00000085"/>
    </source>
</evidence>
<evidence type="ECO:0000313" key="17">
    <source>
        <dbReference type="Proteomes" id="UP000242469"/>
    </source>
</evidence>
<evidence type="ECO:0000256" key="13">
    <source>
        <dbReference type="SAM" id="Phobius"/>
    </source>
</evidence>
<keyword evidence="12 13" id="KW-0472">Membrane</keyword>
<proteinExistence type="predicted"/>
<dbReference type="GO" id="GO:0005886">
    <property type="term" value="C:plasma membrane"/>
    <property type="evidence" value="ECO:0007669"/>
    <property type="project" value="TreeGrafter"/>
</dbReference>
<dbReference type="InterPro" id="IPR003661">
    <property type="entry name" value="HisK_dim/P_dom"/>
</dbReference>
<dbReference type="GO" id="GO:0005524">
    <property type="term" value="F:ATP binding"/>
    <property type="evidence" value="ECO:0007669"/>
    <property type="project" value="UniProtKB-KW"/>
</dbReference>
<dbReference type="OrthoDB" id="9809766at2"/>
<organism evidence="16 17">
    <name type="scientific">Marinobacterium iners DSM 11526</name>
    <dbReference type="NCBI Taxonomy" id="1122198"/>
    <lineage>
        <taxon>Bacteria</taxon>
        <taxon>Pseudomonadati</taxon>
        <taxon>Pseudomonadota</taxon>
        <taxon>Gammaproteobacteria</taxon>
        <taxon>Oceanospirillales</taxon>
        <taxon>Oceanospirillaceae</taxon>
        <taxon>Marinobacterium</taxon>
    </lineage>
</organism>
<keyword evidence="9" id="KW-0067">ATP-binding</keyword>
<sequence>MTSIRRTLSLSLLSIGLVTGLVTAALSFWAATDEAEELFDAQMAQMARLTDQLAPAGPLTHFKTPAEFEWTPAHPYEKQLSYRIVDASGTVLIASPSFPKQIDAPPGTTSGYRNLDVNGTQWRLFTLAEPTGQRYIQVSQDYRMRRELGVKIAMSNTLPILIFLGLFGLTIWWLIGRSLRPLVTVSHEVATRGSDHLEPLALQQIPDEIDGLVRALNALLARLQQSFERQRRFTADASHELRTPLAALQIHCENLYQDLDDSESRISCAQMLKGISWMNRMVEQLLQLSRLDPQARLPDTTQVNLNKLCRDVIDDQIGFAIARDIDLGLSAPDRPLSLQGSAFYLSLMLRNLIDNALRYTPSGGEVTLTLESVDNHIVMSVIDSGPGLNDEQKMHVFERFYRLGPNGTGSGLGLSIVRLITQLHQARITLLERRDGQTGLVARVDFAPELPNDSGTEVQS</sequence>
<keyword evidence="17" id="KW-1185">Reference proteome</keyword>
<dbReference type="PROSITE" id="PS50109">
    <property type="entry name" value="HIS_KIN"/>
    <property type="match status" value="1"/>
</dbReference>
<dbReference type="InterPro" id="IPR013727">
    <property type="entry name" value="2CSK_N"/>
</dbReference>
<keyword evidence="7" id="KW-0547">Nucleotide-binding</keyword>
<feature type="domain" description="Histidine kinase" evidence="14">
    <location>
        <begin position="236"/>
        <end position="450"/>
    </location>
</feature>
<dbReference type="Gene3D" id="3.30.565.10">
    <property type="entry name" value="Histidine kinase-like ATPase, C-terminal domain"/>
    <property type="match status" value="1"/>
</dbReference>
<accession>A0A1H3XBE5</accession>
<evidence type="ECO:0000256" key="11">
    <source>
        <dbReference type="ARBA" id="ARBA00023012"/>
    </source>
</evidence>
<feature type="domain" description="HAMP" evidence="15">
    <location>
        <begin position="176"/>
        <end position="228"/>
    </location>
</feature>
<keyword evidence="4" id="KW-0597">Phosphoprotein</keyword>
<comment type="subcellular location">
    <subcellularLocation>
        <location evidence="2">Membrane</location>
        <topology evidence="2">Multi-pass membrane protein</topology>
    </subcellularLocation>
</comment>
<keyword evidence="8 16" id="KW-0418">Kinase</keyword>
<evidence type="ECO:0000256" key="5">
    <source>
        <dbReference type="ARBA" id="ARBA00022679"/>
    </source>
</evidence>
<dbReference type="Pfam" id="PF00512">
    <property type="entry name" value="HisKA"/>
    <property type="match status" value="1"/>
</dbReference>
<dbReference type="InterPro" id="IPR005467">
    <property type="entry name" value="His_kinase_dom"/>
</dbReference>
<evidence type="ECO:0000256" key="7">
    <source>
        <dbReference type="ARBA" id="ARBA00022741"/>
    </source>
</evidence>
<dbReference type="SMART" id="SM00387">
    <property type="entry name" value="HATPase_c"/>
    <property type="match status" value="1"/>
</dbReference>
<evidence type="ECO:0000259" key="14">
    <source>
        <dbReference type="PROSITE" id="PS50109"/>
    </source>
</evidence>
<dbReference type="Pfam" id="PF08521">
    <property type="entry name" value="2CSK_N"/>
    <property type="match status" value="1"/>
</dbReference>
<dbReference type="SMART" id="SM00388">
    <property type="entry name" value="HisKA"/>
    <property type="match status" value="1"/>
</dbReference>
<reference evidence="17" key="1">
    <citation type="submission" date="2016-10" db="EMBL/GenBank/DDBJ databases">
        <authorList>
            <person name="Varghese N."/>
            <person name="Submissions S."/>
        </authorList>
    </citation>
    <scope>NUCLEOTIDE SEQUENCE [LARGE SCALE GENOMIC DNA]</scope>
    <source>
        <strain evidence="17">DSM 11526</strain>
    </source>
</reference>
<evidence type="ECO:0000256" key="2">
    <source>
        <dbReference type="ARBA" id="ARBA00004141"/>
    </source>
</evidence>
<comment type="catalytic activity">
    <reaction evidence="1">
        <text>ATP + protein L-histidine = ADP + protein N-phospho-L-histidine.</text>
        <dbReference type="EC" id="2.7.13.3"/>
    </reaction>
</comment>
<dbReference type="PROSITE" id="PS50885">
    <property type="entry name" value="HAMP"/>
    <property type="match status" value="1"/>
</dbReference>
<dbReference type="CDD" id="cd00075">
    <property type="entry name" value="HATPase"/>
    <property type="match status" value="1"/>
</dbReference>
<gene>
    <name evidence="16" type="ORF">SAMN02745729_10199</name>
</gene>
<evidence type="ECO:0000256" key="10">
    <source>
        <dbReference type="ARBA" id="ARBA00022989"/>
    </source>
</evidence>
<dbReference type="InterPro" id="IPR003594">
    <property type="entry name" value="HATPase_dom"/>
</dbReference>
<feature type="transmembrane region" description="Helical" evidence="13">
    <location>
        <begin position="152"/>
        <end position="175"/>
    </location>
</feature>
<evidence type="ECO:0000259" key="15">
    <source>
        <dbReference type="PROSITE" id="PS50885"/>
    </source>
</evidence>
<dbReference type="InterPro" id="IPR036097">
    <property type="entry name" value="HisK_dim/P_sf"/>
</dbReference>
<evidence type="ECO:0000256" key="6">
    <source>
        <dbReference type="ARBA" id="ARBA00022692"/>
    </source>
</evidence>
<evidence type="ECO:0000313" key="16">
    <source>
        <dbReference type="EMBL" id="SDZ96643.1"/>
    </source>
</evidence>
<evidence type="ECO:0000256" key="4">
    <source>
        <dbReference type="ARBA" id="ARBA00022553"/>
    </source>
</evidence>
<dbReference type="Proteomes" id="UP000242469">
    <property type="component" value="Unassembled WGS sequence"/>
</dbReference>
<evidence type="ECO:0000256" key="12">
    <source>
        <dbReference type="ARBA" id="ARBA00023136"/>
    </source>
</evidence>
<dbReference type="CDD" id="cd00082">
    <property type="entry name" value="HisKA"/>
    <property type="match status" value="1"/>
</dbReference>
<dbReference type="InterPro" id="IPR003660">
    <property type="entry name" value="HAMP_dom"/>
</dbReference>
<dbReference type="RefSeq" id="WP_091821383.1">
    <property type="nucleotide sequence ID" value="NZ_FNRJ01000001.1"/>
</dbReference>
<dbReference type="SUPFAM" id="SSF47384">
    <property type="entry name" value="Homodimeric domain of signal transducing histidine kinase"/>
    <property type="match status" value="1"/>
</dbReference>
<keyword evidence="10 13" id="KW-1133">Transmembrane helix</keyword>
<keyword evidence="11" id="KW-0902">Two-component regulatory system</keyword>
<dbReference type="PANTHER" id="PTHR45436:SF14">
    <property type="entry name" value="SENSOR PROTEIN QSEC"/>
    <property type="match status" value="1"/>
</dbReference>
<dbReference type="InterPro" id="IPR004358">
    <property type="entry name" value="Sig_transdc_His_kin-like_C"/>
</dbReference>
<dbReference type="PRINTS" id="PR00344">
    <property type="entry name" value="BCTRLSENSOR"/>
</dbReference>
<keyword evidence="6 13" id="KW-0812">Transmembrane</keyword>
<keyword evidence="5" id="KW-0808">Transferase</keyword>
<dbReference type="EMBL" id="FNRJ01000001">
    <property type="protein sequence ID" value="SDZ96643.1"/>
    <property type="molecule type" value="Genomic_DNA"/>
</dbReference>
<evidence type="ECO:0000256" key="3">
    <source>
        <dbReference type="ARBA" id="ARBA00012438"/>
    </source>
</evidence>
<evidence type="ECO:0000256" key="8">
    <source>
        <dbReference type="ARBA" id="ARBA00022777"/>
    </source>
</evidence>
<dbReference type="Gene3D" id="1.10.287.130">
    <property type="match status" value="1"/>
</dbReference>
<dbReference type="STRING" id="1122198.SAMN02745729_10199"/>
<dbReference type="AlphaFoldDB" id="A0A1H3XBE5"/>
<dbReference type="EC" id="2.7.13.3" evidence="3"/>